<gene>
    <name evidence="1" type="ORF">Aco04nite_70040</name>
</gene>
<sequence length="57" mass="6164">MHAPASLSDARSNYTVYMARASVTLRGQNLCTVRDAPSVTLWYPGSRAVQDPPGITL</sequence>
<dbReference type="AlphaFoldDB" id="A0A919VX56"/>
<comment type="caution">
    <text evidence="1">The sequence shown here is derived from an EMBL/GenBank/DDBJ whole genome shotgun (WGS) entry which is preliminary data.</text>
</comment>
<proteinExistence type="predicted"/>
<evidence type="ECO:0000313" key="2">
    <source>
        <dbReference type="Proteomes" id="UP000680865"/>
    </source>
</evidence>
<dbReference type="EMBL" id="BOQP01000042">
    <property type="protein sequence ID" value="GIM80306.1"/>
    <property type="molecule type" value="Genomic_DNA"/>
</dbReference>
<organism evidence="1 2">
    <name type="scientific">Winogradskya consettensis</name>
    <dbReference type="NCBI Taxonomy" id="113560"/>
    <lineage>
        <taxon>Bacteria</taxon>
        <taxon>Bacillati</taxon>
        <taxon>Actinomycetota</taxon>
        <taxon>Actinomycetes</taxon>
        <taxon>Micromonosporales</taxon>
        <taxon>Micromonosporaceae</taxon>
        <taxon>Winogradskya</taxon>
    </lineage>
</organism>
<reference evidence="1" key="1">
    <citation type="submission" date="2021-03" db="EMBL/GenBank/DDBJ databases">
        <title>Whole genome shotgun sequence of Actinoplanes consettensis NBRC 14913.</title>
        <authorList>
            <person name="Komaki H."/>
            <person name="Tamura T."/>
        </authorList>
    </citation>
    <scope>NUCLEOTIDE SEQUENCE</scope>
    <source>
        <strain evidence="1">NBRC 14913</strain>
    </source>
</reference>
<dbReference type="Proteomes" id="UP000680865">
    <property type="component" value="Unassembled WGS sequence"/>
</dbReference>
<accession>A0A919VX56</accession>
<name>A0A919VX56_9ACTN</name>
<evidence type="ECO:0000313" key="1">
    <source>
        <dbReference type="EMBL" id="GIM80306.1"/>
    </source>
</evidence>
<keyword evidence="2" id="KW-1185">Reference proteome</keyword>
<protein>
    <submittedName>
        <fullName evidence="1">Uncharacterized protein</fullName>
    </submittedName>
</protein>